<dbReference type="InterPro" id="IPR033116">
    <property type="entry name" value="TRYPSIN_SER"/>
</dbReference>
<protein>
    <recommendedName>
        <fullName evidence="8">Peptidase S1 domain-containing protein</fullName>
    </recommendedName>
</protein>
<feature type="domain" description="Peptidase S1" evidence="8">
    <location>
        <begin position="47"/>
        <end position="276"/>
    </location>
</feature>
<dbReference type="GO" id="GO:0035821">
    <property type="term" value="P:modulation of process of another organism"/>
    <property type="evidence" value="ECO:0007669"/>
    <property type="project" value="UniProtKB-ARBA"/>
</dbReference>
<dbReference type="GO" id="GO:0006508">
    <property type="term" value="P:proteolysis"/>
    <property type="evidence" value="ECO:0007669"/>
    <property type="project" value="UniProtKB-KW"/>
</dbReference>
<evidence type="ECO:0000256" key="1">
    <source>
        <dbReference type="ARBA" id="ARBA00009228"/>
    </source>
</evidence>
<keyword evidence="6" id="KW-1015">Disulfide bond</keyword>
<evidence type="ECO:0000256" key="7">
    <source>
        <dbReference type="RuleBase" id="RU363034"/>
    </source>
</evidence>
<comment type="similarity">
    <text evidence="1">Belongs to the peptidase S1 family. Snake venom subfamily.</text>
</comment>
<proteinExistence type="inferred from homology"/>
<dbReference type="GO" id="GO:0004252">
    <property type="term" value="F:serine-type endopeptidase activity"/>
    <property type="evidence" value="ECO:0007669"/>
    <property type="project" value="InterPro"/>
</dbReference>
<dbReference type="FunFam" id="2.40.10.10:FF:000120">
    <property type="entry name" value="Putative serine protease"/>
    <property type="match status" value="1"/>
</dbReference>
<dbReference type="PROSITE" id="PS50240">
    <property type="entry name" value="TRYPSIN_DOM"/>
    <property type="match status" value="1"/>
</dbReference>
<dbReference type="OrthoDB" id="6755574at2759"/>
<evidence type="ECO:0000256" key="5">
    <source>
        <dbReference type="ARBA" id="ARBA00022825"/>
    </source>
</evidence>
<keyword evidence="4 7" id="KW-0378">Hydrolase</keyword>
<evidence type="ECO:0000313" key="9">
    <source>
        <dbReference type="EMBL" id="KAJ7334984.1"/>
    </source>
</evidence>
<dbReference type="InterPro" id="IPR043504">
    <property type="entry name" value="Peptidase_S1_PA_chymotrypsin"/>
</dbReference>
<organism evidence="9 10">
    <name type="scientific">Phrynocephalus forsythii</name>
    <dbReference type="NCBI Taxonomy" id="171643"/>
    <lineage>
        <taxon>Eukaryota</taxon>
        <taxon>Metazoa</taxon>
        <taxon>Chordata</taxon>
        <taxon>Craniata</taxon>
        <taxon>Vertebrata</taxon>
        <taxon>Euteleostomi</taxon>
        <taxon>Lepidosauria</taxon>
        <taxon>Squamata</taxon>
        <taxon>Bifurcata</taxon>
        <taxon>Unidentata</taxon>
        <taxon>Episquamata</taxon>
        <taxon>Toxicofera</taxon>
        <taxon>Iguania</taxon>
        <taxon>Acrodonta</taxon>
        <taxon>Agamidae</taxon>
        <taxon>Agaminae</taxon>
        <taxon>Phrynocephalus</taxon>
    </lineage>
</organism>
<dbReference type="PANTHER" id="PTHR24271">
    <property type="entry name" value="KALLIKREIN-RELATED"/>
    <property type="match status" value="1"/>
</dbReference>
<keyword evidence="5 7" id="KW-0720">Serine protease</keyword>
<dbReference type="GO" id="GO:0005576">
    <property type="term" value="C:extracellular region"/>
    <property type="evidence" value="ECO:0007669"/>
    <property type="project" value="UniProtKB-ARBA"/>
</dbReference>
<dbReference type="InterPro" id="IPR001314">
    <property type="entry name" value="Peptidase_S1A"/>
</dbReference>
<accession>A0A9Q0XY57</accession>
<dbReference type="PANTHER" id="PTHR24271:SF69">
    <property type="entry name" value="GRANZYME A"/>
    <property type="match status" value="1"/>
</dbReference>
<evidence type="ECO:0000256" key="3">
    <source>
        <dbReference type="ARBA" id="ARBA00022729"/>
    </source>
</evidence>
<evidence type="ECO:0000256" key="2">
    <source>
        <dbReference type="ARBA" id="ARBA00022670"/>
    </source>
</evidence>
<name>A0A9Q0XY57_9SAUR</name>
<dbReference type="Pfam" id="PF00089">
    <property type="entry name" value="Trypsin"/>
    <property type="match status" value="1"/>
</dbReference>
<dbReference type="PROSITE" id="PS00134">
    <property type="entry name" value="TRYPSIN_HIS"/>
    <property type="match status" value="1"/>
</dbReference>
<dbReference type="InterPro" id="IPR018114">
    <property type="entry name" value="TRYPSIN_HIS"/>
</dbReference>
<dbReference type="SUPFAM" id="SSF50494">
    <property type="entry name" value="Trypsin-like serine proteases"/>
    <property type="match status" value="1"/>
</dbReference>
<evidence type="ECO:0000256" key="6">
    <source>
        <dbReference type="ARBA" id="ARBA00023157"/>
    </source>
</evidence>
<dbReference type="CDD" id="cd00190">
    <property type="entry name" value="Tryp_SPc"/>
    <property type="match status" value="1"/>
</dbReference>
<evidence type="ECO:0000256" key="4">
    <source>
        <dbReference type="ARBA" id="ARBA00022801"/>
    </source>
</evidence>
<sequence>MLLVPTDHVTKEEASLDSTFTWINDPVLDEEAKVHPSSSSQDHCANIIGGKESVPHSRPFMALIEGDFICGGTLIKPNWVLTAAHCNLGKNPTVTLGAHSLKKAEPSKQTLAVAKQIRHPCFDPETKENDLMLLQLNKAAKINNEVSPVKLGQSFDDLKAGTACLVTGWGVVANRQRKPADALREVNVTIIDRGICNNKQHYNFHPVVTKNMICAGSKKGGKDACTGDSGGPLICNGQQRGIVSFGKHLECGNSHFPGVYTRLTKKFLVWIKKTIGSDL</sequence>
<dbReference type="PRINTS" id="PR00722">
    <property type="entry name" value="CHYMOTRYPSIN"/>
</dbReference>
<dbReference type="InterPro" id="IPR001254">
    <property type="entry name" value="Trypsin_dom"/>
</dbReference>
<keyword evidence="10" id="KW-1185">Reference proteome</keyword>
<dbReference type="PROSITE" id="PS00135">
    <property type="entry name" value="TRYPSIN_SER"/>
    <property type="match status" value="1"/>
</dbReference>
<dbReference type="SMART" id="SM00020">
    <property type="entry name" value="Tryp_SPc"/>
    <property type="match status" value="1"/>
</dbReference>
<gene>
    <name evidence="9" type="ORF">JRQ81_012925</name>
</gene>
<dbReference type="Gene3D" id="2.40.10.10">
    <property type="entry name" value="Trypsin-like serine proteases"/>
    <property type="match status" value="2"/>
</dbReference>
<reference evidence="9" key="1">
    <citation type="journal article" date="2023" name="DNA Res.">
        <title>Chromosome-level genome assembly of Phrynocephalus forsythii using third-generation DNA sequencing and Hi-C analysis.</title>
        <authorList>
            <person name="Qi Y."/>
            <person name="Zhao W."/>
            <person name="Zhao Y."/>
            <person name="Niu C."/>
            <person name="Cao S."/>
            <person name="Zhang Y."/>
        </authorList>
    </citation>
    <scope>NUCLEOTIDE SEQUENCE</scope>
    <source>
        <tissue evidence="9">Muscle</tissue>
    </source>
</reference>
<dbReference type="Proteomes" id="UP001142489">
    <property type="component" value="Unassembled WGS sequence"/>
</dbReference>
<dbReference type="EMBL" id="JAPFRF010000004">
    <property type="protein sequence ID" value="KAJ7334984.1"/>
    <property type="molecule type" value="Genomic_DNA"/>
</dbReference>
<evidence type="ECO:0000313" key="10">
    <source>
        <dbReference type="Proteomes" id="UP001142489"/>
    </source>
</evidence>
<keyword evidence="3" id="KW-0732">Signal</keyword>
<comment type="caution">
    <text evidence="9">The sequence shown here is derived from an EMBL/GenBank/DDBJ whole genome shotgun (WGS) entry which is preliminary data.</text>
</comment>
<keyword evidence="2 7" id="KW-0645">Protease</keyword>
<evidence type="ECO:0000259" key="8">
    <source>
        <dbReference type="PROSITE" id="PS50240"/>
    </source>
</evidence>
<dbReference type="InterPro" id="IPR009003">
    <property type="entry name" value="Peptidase_S1_PA"/>
</dbReference>
<dbReference type="AlphaFoldDB" id="A0A9Q0XY57"/>